<dbReference type="Gene3D" id="3.30.930.10">
    <property type="entry name" value="Bira Bifunctional Protein, Domain 2"/>
    <property type="match status" value="1"/>
</dbReference>
<comment type="caution">
    <text evidence="2">The sequence shown here is derived from an EMBL/GenBank/DDBJ whole genome shotgun (WGS) entry which is preliminary data.</text>
</comment>
<organism evidence="2 3">
    <name type="scientific">Atopococcus tabaci</name>
    <dbReference type="NCBI Taxonomy" id="269774"/>
    <lineage>
        <taxon>Bacteria</taxon>
        <taxon>Bacillati</taxon>
        <taxon>Bacillota</taxon>
        <taxon>Bacilli</taxon>
        <taxon>Lactobacillales</taxon>
        <taxon>Carnobacteriaceae</taxon>
        <taxon>Atopococcus</taxon>
    </lineage>
</organism>
<dbReference type="Pfam" id="PF13393">
    <property type="entry name" value="tRNA-synt_His"/>
    <property type="match status" value="1"/>
</dbReference>
<dbReference type="EMBL" id="JAUNQW010000008">
    <property type="protein sequence ID" value="MDO5457288.1"/>
    <property type="molecule type" value="Genomic_DNA"/>
</dbReference>
<dbReference type="GO" id="GO:0140096">
    <property type="term" value="F:catalytic activity, acting on a protein"/>
    <property type="evidence" value="ECO:0007669"/>
    <property type="project" value="UniProtKB-ARBA"/>
</dbReference>
<dbReference type="AlphaFoldDB" id="A0AA43UC85"/>
<feature type="domain" description="Class II Histidinyl-tRNA synthetase (HisRS)-like catalytic core" evidence="1">
    <location>
        <begin position="52"/>
        <end position="257"/>
    </location>
</feature>
<accession>A0AA43UC85</accession>
<dbReference type="InterPro" id="IPR041715">
    <property type="entry name" value="HisRS-like_core"/>
</dbReference>
<sequence length="266" mass="30911">MNNRVLRRLNFATAYLEKMHQNDYDLLDLNMIERFYVEDKIHYPTSIAFERNNTMMSIRSDWTRSILNYKERYHIDERKLAYFGPVIRDNKTIIQAGAEMYEVESEDIIESISLHLKFISSQTEQPLTTLIMNDEALLDLYFDKYQLDFSIRPLIYDKNISSLADLLGKKHSLYQLLTQPVSQQFESIQAEFSGEGPVELINQLIDKLADLEMKTIVDLSFRSPQTYYNGFYFQIFLTENSPILSGGQYDKSAFGIGINLSNGGIV</sequence>
<reference evidence="2" key="1">
    <citation type="submission" date="2023-07" db="EMBL/GenBank/DDBJ databases">
        <title>Between Cages and Wild: Unraveling the Impact of Captivity on Animal Microbiomes and Antimicrobial Resistance.</title>
        <authorList>
            <person name="Schmartz G.P."/>
            <person name="Rehner J."/>
            <person name="Schuff M.J."/>
            <person name="Becker S.L."/>
            <person name="Kravczyk M."/>
            <person name="Gurevich A."/>
            <person name="Francke R."/>
            <person name="Mueller R."/>
            <person name="Keller V."/>
            <person name="Keller A."/>
        </authorList>
    </citation>
    <scope>NUCLEOTIDE SEQUENCE</scope>
    <source>
        <strain evidence="2">S39M_St_73</strain>
    </source>
</reference>
<evidence type="ECO:0000259" key="1">
    <source>
        <dbReference type="Pfam" id="PF13393"/>
    </source>
</evidence>
<gene>
    <name evidence="2" type="ORF">Q4F26_03000</name>
</gene>
<name>A0AA43UC85_9LACT</name>
<evidence type="ECO:0000313" key="2">
    <source>
        <dbReference type="EMBL" id="MDO5457288.1"/>
    </source>
</evidence>
<dbReference type="Proteomes" id="UP001171751">
    <property type="component" value="Unassembled WGS sequence"/>
</dbReference>
<proteinExistence type="predicted"/>
<dbReference type="InterPro" id="IPR045864">
    <property type="entry name" value="aa-tRNA-synth_II/BPL/LPL"/>
</dbReference>
<protein>
    <submittedName>
        <fullName evidence="2">ATP phosphoribosyltransferase regulatory subunit</fullName>
    </submittedName>
</protein>
<evidence type="ECO:0000313" key="3">
    <source>
        <dbReference type="Proteomes" id="UP001171751"/>
    </source>
</evidence>
<keyword evidence="3" id="KW-1185">Reference proteome</keyword>
<keyword evidence="2" id="KW-0328">Glycosyltransferase</keyword>
<dbReference type="SUPFAM" id="SSF55681">
    <property type="entry name" value="Class II aaRS and biotin synthetases"/>
    <property type="match status" value="1"/>
</dbReference>
<dbReference type="GO" id="GO:0016757">
    <property type="term" value="F:glycosyltransferase activity"/>
    <property type="evidence" value="ECO:0007669"/>
    <property type="project" value="UniProtKB-KW"/>
</dbReference>
<keyword evidence="2" id="KW-0808">Transferase</keyword>